<reference evidence="3 4" key="1">
    <citation type="submission" date="2019-03" db="EMBL/GenBank/DDBJ databases">
        <title>Draft genome sequences of novel Actinobacteria.</title>
        <authorList>
            <person name="Sahin N."/>
            <person name="Ay H."/>
            <person name="Saygin H."/>
        </authorList>
    </citation>
    <scope>NUCLEOTIDE SEQUENCE [LARGE SCALE GENOMIC DNA]</scope>
    <source>
        <strain evidence="3 4">H3C3</strain>
    </source>
</reference>
<evidence type="ECO:0000313" key="4">
    <source>
        <dbReference type="Proteomes" id="UP000294513"/>
    </source>
</evidence>
<feature type="domain" description="VOC" evidence="2">
    <location>
        <begin position="18"/>
        <end position="149"/>
    </location>
</feature>
<dbReference type="Gene3D" id="3.10.180.10">
    <property type="entry name" value="2,3-Dihydroxybiphenyl 1,2-Dioxygenase, domain 1"/>
    <property type="match status" value="1"/>
</dbReference>
<keyword evidence="1" id="KW-0479">Metal-binding</keyword>
<dbReference type="GO" id="GO:0004493">
    <property type="term" value="F:methylmalonyl-CoA epimerase activity"/>
    <property type="evidence" value="ECO:0007669"/>
    <property type="project" value="TreeGrafter"/>
</dbReference>
<dbReference type="InterPro" id="IPR004360">
    <property type="entry name" value="Glyas_Fos-R_dOase_dom"/>
</dbReference>
<dbReference type="InterPro" id="IPR037523">
    <property type="entry name" value="VOC_core"/>
</dbReference>
<dbReference type="PANTHER" id="PTHR43048:SF3">
    <property type="entry name" value="METHYLMALONYL-COA EPIMERASE, MITOCHONDRIAL"/>
    <property type="match status" value="1"/>
</dbReference>
<keyword evidence="4" id="KW-1185">Reference proteome</keyword>
<dbReference type="Pfam" id="PF00903">
    <property type="entry name" value="Glyoxalase"/>
    <property type="match status" value="1"/>
</dbReference>
<accession>A0A4R5CDJ0</accession>
<dbReference type="InterPro" id="IPR051785">
    <property type="entry name" value="MMCE/EMCE_epimerase"/>
</dbReference>
<dbReference type="AlphaFoldDB" id="A0A4R5CDJ0"/>
<dbReference type="PROSITE" id="PS51819">
    <property type="entry name" value="VOC"/>
    <property type="match status" value="1"/>
</dbReference>
<proteinExistence type="predicted"/>
<protein>
    <submittedName>
        <fullName evidence="3">VOC family protein</fullName>
    </submittedName>
</protein>
<dbReference type="SUPFAM" id="SSF54593">
    <property type="entry name" value="Glyoxalase/Bleomycin resistance protein/Dihydroxybiphenyl dioxygenase"/>
    <property type="match status" value="1"/>
</dbReference>
<evidence type="ECO:0000256" key="1">
    <source>
        <dbReference type="ARBA" id="ARBA00022723"/>
    </source>
</evidence>
<sequence length="152" mass="16672">MTPHITGREKAAVPDPLGIQALSACISVGDLDACIAWYTQNLGFRLLKLVQFPELGARVAFLTGHSLRLELAEQAEAEPGPRRQDPPRHSVVRGVTQIAFYVTDAESILARARQHGLNVAMDLATVPELGLKAFFVRDPEENLIEFIELTDA</sequence>
<dbReference type="InterPro" id="IPR029068">
    <property type="entry name" value="Glyas_Bleomycin-R_OHBP_Dase"/>
</dbReference>
<dbReference type="RefSeq" id="WP_131889239.1">
    <property type="nucleotide sequence ID" value="NZ_SMKU01000007.1"/>
</dbReference>
<dbReference type="Proteomes" id="UP000294513">
    <property type="component" value="Unassembled WGS sequence"/>
</dbReference>
<organism evidence="3 4">
    <name type="scientific">Actinomadura rubrisoli</name>
    <dbReference type="NCBI Taxonomy" id="2530368"/>
    <lineage>
        <taxon>Bacteria</taxon>
        <taxon>Bacillati</taxon>
        <taxon>Actinomycetota</taxon>
        <taxon>Actinomycetes</taxon>
        <taxon>Streptosporangiales</taxon>
        <taxon>Thermomonosporaceae</taxon>
        <taxon>Actinomadura</taxon>
    </lineage>
</organism>
<dbReference type="GO" id="GO:0046872">
    <property type="term" value="F:metal ion binding"/>
    <property type="evidence" value="ECO:0007669"/>
    <property type="project" value="UniProtKB-KW"/>
</dbReference>
<evidence type="ECO:0000313" key="3">
    <source>
        <dbReference type="EMBL" id="TDD96313.1"/>
    </source>
</evidence>
<dbReference type="OrthoDB" id="115162at2"/>
<dbReference type="PANTHER" id="PTHR43048">
    <property type="entry name" value="METHYLMALONYL-COA EPIMERASE"/>
    <property type="match status" value="1"/>
</dbReference>
<dbReference type="GO" id="GO:0046491">
    <property type="term" value="P:L-methylmalonyl-CoA metabolic process"/>
    <property type="evidence" value="ECO:0007669"/>
    <property type="project" value="TreeGrafter"/>
</dbReference>
<gene>
    <name evidence="3" type="ORF">E1298_03315</name>
</gene>
<name>A0A4R5CDJ0_9ACTN</name>
<comment type="caution">
    <text evidence="3">The sequence shown here is derived from an EMBL/GenBank/DDBJ whole genome shotgun (WGS) entry which is preliminary data.</text>
</comment>
<evidence type="ECO:0000259" key="2">
    <source>
        <dbReference type="PROSITE" id="PS51819"/>
    </source>
</evidence>
<dbReference type="CDD" id="cd06587">
    <property type="entry name" value="VOC"/>
    <property type="match status" value="1"/>
</dbReference>
<dbReference type="EMBL" id="SMKU01000007">
    <property type="protein sequence ID" value="TDD96313.1"/>
    <property type="molecule type" value="Genomic_DNA"/>
</dbReference>